<name>A0ABN9CQI3_9NEOB</name>
<accession>A0ABN9CQI3</accession>
<organism evidence="1 2">
    <name type="scientific">Staurois parvus</name>
    <dbReference type="NCBI Taxonomy" id="386267"/>
    <lineage>
        <taxon>Eukaryota</taxon>
        <taxon>Metazoa</taxon>
        <taxon>Chordata</taxon>
        <taxon>Craniata</taxon>
        <taxon>Vertebrata</taxon>
        <taxon>Euteleostomi</taxon>
        <taxon>Amphibia</taxon>
        <taxon>Batrachia</taxon>
        <taxon>Anura</taxon>
        <taxon>Neobatrachia</taxon>
        <taxon>Ranoidea</taxon>
        <taxon>Ranidae</taxon>
        <taxon>Staurois</taxon>
    </lineage>
</organism>
<keyword evidence="2" id="KW-1185">Reference proteome</keyword>
<proteinExistence type="predicted"/>
<reference evidence="1" key="1">
    <citation type="submission" date="2023-05" db="EMBL/GenBank/DDBJ databases">
        <authorList>
            <person name="Stuckert A."/>
        </authorList>
    </citation>
    <scope>NUCLEOTIDE SEQUENCE</scope>
</reference>
<evidence type="ECO:0000313" key="1">
    <source>
        <dbReference type="EMBL" id="CAI9562391.1"/>
    </source>
</evidence>
<protein>
    <submittedName>
        <fullName evidence="1">Uncharacterized protein</fullName>
    </submittedName>
</protein>
<evidence type="ECO:0000313" key="2">
    <source>
        <dbReference type="Proteomes" id="UP001162483"/>
    </source>
</evidence>
<sequence>MFSYVSMYTSLFTVVYRQLSLQLFFVTHQTCIQEYIFSAFQTPNACKCV</sequence>
<comment type="caution">
    <text evidence="1">The sequence shown here is derived from an EMBL/GenBank/DDBJ whole genome shotgun (WGS) entry which is preliminary data.</text>
</comment>
<dbReference type="Proteomes" id="UP001162483">
    <property type="component" value="Unassembled WGS sequence"/>
</dbReference>
<gene>
    <name evidence="1" type="ORF">SPARVUS_LOCUS5602169</name>
</gene>
<dbReference type="EMBL" id="CATNWA010011834">
    <property type="protein sequence ID" value="CAI9562391.1"/>
    <property type="molecule type" value="Genomic_DNA"/>
</dbReference>